<evidence type="ECO:0000256" key="1">
    <source>
        <dbReference type="ARBA" id="ARBA00004141"/>
    </source>
</evidence>
<feature type="transmembrane region" description="Helical" evidence="7">
    <location>
        <begin position="44"/>
        <end position="64"/>
    </location>
</feature>
<evidence type="ECO:0000256" key="6">
    <source>
        <dbReference type="ARBA" id="ARBA00023315"/>
    </source>
</evidence>
<dbReference type="InterPro" id="IPR049941">
    <property type="entry name" value="LPLAT_7/PORCN-like"/>
</dbReference>
<dbReference type="InterPro" id="IPR004299">
    <property type="entry name" value="MBOAT_fam"/>
</dbReference>
<keyword evidence="3 7" id="KW-0812">Transmembrane</keyword>
<feature type="transmembrane region" description="Helical" evidence="7">
    <location>
        <begin position="456"/>
        <end position="474"/>
    </location>
</feature>
<evidence type="ECO:0000313" key="8">
    <source>
        <dbReference type="EMBL" id="KAJ8904367.1"/>
    </source>
</evidence>
<feature type="transmembrane region" description="Helical" evidence="7">
    <location>
        <begin position="418"/>
        <end position="444"/>
    </location>
</feature>
<dbReference type="GO" id="GO:0016020">
    <property type="term" value="C:membrane"/>
    <property type="evidence" value="ECO:0007669"/>
    <property type="project" value="UniProtKB-SubCell"/>
</dbReference>
<evidence type="ECO:0008006" key="10">
    <source>
        <dbReference type="Google" id="ProtNLM"/>
    </source>
</evidence>
<keyword evidence="2" id="KW-0808">Transferase</keyword>
<evidence type="ECO:0000313" key="9">
    <source>
        <dbReference type="Proteomes" id="UP001157974"/>
    </source>
</evidence>
<keyword evidence="4 7" id="KW-1133">Transmembrane helix</keyword>
<dbReference type="Pfam" id="PF03062">
    <property type="entry name" value="MBOAT"/>
    <property type="match status" value="1"/>
</dbReference>
<reference evidence="8 9" key="1">
    <citation type="journal article" date="2023" name="Nat. Commun.">
        <title>Origin of minicircular mitochondrial genomes in red algae.</title>
        <authorList>
            <person name="Lee Y."/>
            <person name="Cho C.H."/>
            <person name="Lee Y.M."/>
            <person name="Park S.I."/>
            <person name="Yang J.H."/>
            <person name="West J.A."/>
            <person name="Bhattacharya D."/>
            <person name="Yoon H.S."/>
        </authorList>
    </citation>
    <scope>NUCLEOTIDE SEQUENCE [LARGE SCALE GENOMIC DNA]</scope>
    <source>
        <strain evidence="8 9">CCMP1338</strain>
        <tissue evidence="8">Whole cell</tissue>
    </source>
</reference>
<protein>
    <recommendedName>
        <fullName evidence="10">Lysophospholipid acyltransferase</fullName>
    </recommendedName>
</protein>
<comment type="caution">
    <text evidence="8">The sequence shown here is derived from an EMBL/GenBank/DDBJ whole genome shotgun (WGS) entry which is preliminary data.</text>
</comment>
<dbReference type="AlphaFoldDB" id="A0AAV8USV3"/>
<sequence length="487" mass="55093">MTATDVIMQAFNEFGRVLELVGSVPAAAVVPAGLKTMVADLSGVVGISAGEIKMFLCLMLAYPLGVVWRHLPTPTAKHMFSTVVGLYMLMFVYGFQWIHVVICASIAYLIMKVGGPNSRHITAAVVLLYLACMHIYRQIIDYLGWTIDVTFALMVVTQKLHGLAFNYYDGNCENPTDDQKALSTEKLPSLLEFFSFLLFPSGVIMGPCVEFTDYMKFANGEVEIPSPYLAGLRRAGMGIFYFGLSQVISSYYPTQALLSDEKFLTSGNVLTRFGIQLIALIGYRTRYYFAWKFSEGAMILSGIGFNGIDKDSGKYRWDRVEAIDVRGFDFGQSLRQSAAAWNKTTNLWLKRYTYERVPSPLNLYFAYFVSAFWHGFYPGYYMFFMSMAVGTAVHRKIRRNVRPWFLAEDGKSPGKYKGVYDFFSFVLTHCTLMYFIISFVMLSWEASIRVYQSQYFIGHILAVVLYIVLSLGIIRPPKGTTVEKKTQ</sequence>
<proteinExistence type="predicted"/>
<evidence type="ECO:0000256" key="2">
    <source>
        <dbReference type="ARBA" id="ARBA00022679"/>
    </source>
</evidence>
<evidence type="ECO:0000256" key="4">
    <source>
        <dbReference type="ARBA" id="ARBA00022989"/>
    </source>
</evidence>
<dbReference type="GO" id="GO:0016746">
    <property type="term" value="F:acyltransferase activity"/>
    <property type="evidence" value="ECO:0007669"/>
    <property type="project" value="UniProtKB-KW"/>
</dbReference>
<feature type="transmembrane region" description="Helical" evidence="7">
    <location>
        <begin position="121"/>
        <end position="140"/>
    </location>
</feature>
<gene>
    <name evidence="8" type="ORF">NDN08_000886</name>
</gene>
<accession>A0AAV8USV3</accession>
<dbReference type="EMBL" id="JAMWBK010000006">
    <property type="protein sequence ID" value="KAJ8904367.1"/>
    <property type="molecule type" value="Genomic_DNA"/>
</dbReference>
<keyword evidence="6" id="KW-0012">Acyltransferase</keyword>
<evidence type="ECO:0000256" key="7">
    <source>
        <dbReference type="SAM" id="Phobius"/>
    </source>
</evidence>
<evidence type="ECO:0000256" key="3">
    <source>
        <dbReference type="ARBA" id="ARBA00022692"/>
    </source>
</evidence>
<keyword evidence="5 7" id="KW-0472">Membrane</keyword>
<feature type="transmembrane region" description="Helical" evidence="7">
    <location>
        <begin position="193"/>
        <end position="214"/>
    </location>
</feature>
<dbReference type="Proteomes" id="UP001157974">
    <property type="component" value="Unassembled WGS sequence"/>
</dbReference>
<organism evidence="8 9">
    <name type="scientific">Rhodosorus marinus</name>
    <dbReference type="NCBI Taxonomy" id="101924"/>
    <lineage>
        <taxon>Eukaryota</taxon>
        <taxon>Rhodophyta</taxon>
        <taxon>Stylonematophyceae</taxon>
        <taxon>Stylonematales</taxon>
        <taxon>Stylonemataceae</taxon>
        <taxon>Rhodosorus</taxon>
    </lineage>
</organism>
<keyword evidence="9" id="KW-1185">Reference proteome</keyword>
<dbReference type="GO" id="GO:0030258">
    <property type="term" value="P:lipid modification"/>
    <property type="evidence" value="ECO:0007669"/>
    <property type="project" value="TreeGrafter"/>
</dbReference>
<feature type="transmembrane region" description="Helical" evidence="7">
    <location>
        <begin position="84"/>
        <end position="109"/>
    </location>
</feature>
<dbReference type="PANTHER" id="PTHR13906:SF4">
    <property type="entry name" value="LYSOPHOSPHOLIPID ACYLTRANSFERASE 6"/>
    <property type="match status" value="1"/>
</dbReference>
<feature type="transmembrane region" description="Helical" evidence="7">
    <location>
        <begin position="357"/>
        <end position="374"/>
    </location>
</feature>
<comment type="subcellular location">
    <subcellularLocation>
        <location evidence="1">Membrane</location>
        <topology evidence="1">Multi-pass membrane protein</topology>
    </subcellularLocation>
</comment>
<dbReference type="PANTHER" id="PTHR13906">
    <property type="entry name" value="PORCUPINE"/>
    <property type="match status" value="1"/>
</dbReference>
<evidence type="ECO:0000256" key="5">
    <source>
        <dbReference type="ARBA" id="ARBA00023136"/>
    </source>
</evidence>
<name>A0AAV8USV3_9RHOD</name>